<gene>
    <name evidence="8" type="ORF">GCM10022223_15260</name>
</gene>
<reference evidence="9" key="1">
    <citation type="journal article" date="2019" name="Int. J. Syst. Evol. Microbiol.">
        <title>The Global Catalogue of Microorganisms (GCM) 10K type strain sequencing project: providing services to taxonomists for standard genome sequencing and annotation.</title>
        <authorList>
            <consortium name="The Broad Institute Genomics Platform"/>
            <consortium name="The Broad Institute Genome Sequencing Center for Infectious Disease"/>
            <person name="Wu L."/>
            <person name="Ma J."/>
        </authorList>
    </citation>
    <scope>NUCLEOTIDE SEQUENCE [LARGE SCALE GENOMIC DNA]</scope>
    <source>
        <strain evidence="9">JCM 16902</strain>
    </source>
</reference>
<feature type="transmembrane region" description="Helical" evidence="7">
    <location>
        <begin position="165"/>
        <end position="185"/>
    </location>
</feature>
<feature type="region of interest" description="Disordered" evidence="6">
    <location>
        <begin position="1"/>
        <end position="24"/>
    </location>
</feature>
<evidence type="ECO:0000256" key="7">
    <source>
        <dbReference type="SAM" id="Phobius"/>
    </source>
</evidence>
<feature type="transmembrane region" description="Helical" evidence="7">
    <location>
        <begin position="359"/>
        <end position="378"/>
    </location>
</feature>
<feature type="transmembrane region" description="Helical" evidence="7">
    <location>
        <begin position="252"/>
        <end position="274"/>
    </location>
</feature>
<feature type="transmembrane region" description="Helical" evidence="7">
    <location>
        <begin position="105"/>
        <end position="130"/>
    </location>
</feature>
<keyword evidence="2" id="KW-0813">Transport</keyword>
<keyword evidence="9" id="KW-1185">Reference proteome</keyword>
<dbReference type="Proteomes" id="UP001501074">
    <property type="component" value="Unassembled WGS sequence"/>
</dbReference>
<protein>
    <submittedName>
        <fullName evidence="8">Nramp family divalent metal transporter</fullName>
    </submittedName>
</protein>
<feature type="transmembrane region" description="Helical" evidence="7">
    <location>
        <begin position="136"/>
        <end position="153"/>
    </location>
</feature>
<evidence type="ECO:0000256" key="2">
    <source>
        <dbReference type="ARBA" id="ARBA00022448"/>
    </source>
</evidence>
<organism evidence="8 9">
    <name type="scientific">Kineosporia mesophila</name>
    <dbReference type="NCBI Taxonomy" id="566012"/>
    <lineage>
        <taxon>Bacteria</taxon>
        <taxon>Bacillati</taxon>
        <taxon>Actinomycetota</taxon>
        <taxon>Actinomycetes</taxon>
        <taxon>Kineosporiales</taxon>
        <taxon>Kineosporiaceae</taxon>
        <taxon>Kineosporia</taxon>
    </lineage>
</organism>
<name>A0ABP6ZD06_9ACTN</name>
<evidence type="ECO:0000313" key="8">
    <source>
        <dbReference type="EMBL" id="GAA3600583.1"/>
    </source>
</evidence>
<dbReference type="PANTHER" id="PTHR11706:SF33">
    <property type="entry name" value="NATURAL RESISTANCE-ASSOCIATED MACROPHAGE PROTEIN 2"/>
    <property type="match status" value="1"/>
</dbReference>
<evidence type="ECO:0000256" key="6">
    <source>
        <dbReference type="SAM" id="MobiDB-lite"/>
    </source>
</evidence>
<dbReference type="PRINTS" id="PR00447">
    <property type="entry name" value="NATRESASSCMP"/>
</dbReference>
<keyword evidence="3 7" id="KW-0812">Transmembrane</keyword>
<feature type="transmembrane region" description="Helical" evidence="7">
    <location>
        <begin position="63"/>
        <end position="85"/>
    </location>
</feature>
<dbReference type="NCBIfam" id="NF001923">
    <property type="entry name" value="PRK00701.1"/>
    <property type="match status" value="1"/>
</dbReference>
<feature type="transmembrane region" description="Helical" evidence="7">
    <location>
        <begin position="399"/>
        <end position="420"/>
    </location>
</feature>
<dbReference type="RefSeq" id="WP_231486272.1">
    <property type="nucleotide sequence ID" value="NZ_BAAAZO010000002.1"/>
</dbReference>
<evidence type="ECO:0000256" key="1">
    <source>
        <dbReference type="ARBA" id="ARBA00004141"/>
    </source>
</evidence>
<dbReference type="Pfam" id="PF01566">
    <property type="entry name" value="Nramp"/>
    <property type="match status" value="1"/>
</dbReference>
<evidence type="ECO:0000313" key="9">
    <source>
        <dbReference type="Proteomes" id="UP001501074"/>
    </source>
</evidence>
<accession>A0ABP6ZD06</accession>
<feature type="transmembrane region" description="Helical" evidence="7">
    <location>
        <begin position="336"/>
        <end position="353"/>
    </location>
</feature>
<dbReference type="NCBIfam" id="TIGR01197">
    <property type="entry name" value="nramp"/>
    <property type="match status" value="1"/>
</dbReference>
<sequence>MHERQITTAVTELRTKDSPPRSRRPIPVVAALGPAFVAAIAYVDPGNFATNFQAGASTGYQLVWVLVLANLVAMPIQFLSAKLGVVTGKSLPHLCRERLPRPVAFAMWAQAEVVAMATDLAEFIGAAVGLKLLFRMPFPVAALVTAIVALAVLSLQRRGHRPFEIAVTASILLIGAGFAYLTFRVPPSGAGLVSGLRPSLRGDDTLLLAVGIIGATVMPHAIYLHSGLTSGRIDVRSVGERVRLLRVGRADIVVAMGLAGLVNLSMLAVAAQIFRPSSTTLTLESVHSGLAQAVGGGAALAFAVALLASGISSASVGTAAGQIIMDGFLARTSRLWLRRTVTMLPAIAVLCSGTDPTQVLILSQVVLSFGIPPALIALTVLTGRRSVMGEHANTRRTTALMIVITGVLSTLNAVVVILQFL</sequence>
<dbReference type="NCBIfam" id="NF037982">
    <property type="entry name" value="Nramp_1"/>
    <property type="match status" value="1"/>
</dbReference>
<proteinExistence type="predicted"/>
<dbReference type="PANTHER" id="PTHR11706">
    <property type="entry name" value="SOLUTE CARRIER PROTEIN FAMILY 11 MEMBER"/>
    <property type="match status" value="1"/>
</dbReference>
<dbReference type="InterPro" id="IPR001046">
    <property type="entry name" value="NRAMP_fam"/>
</dbReference>
<dbReference type="EMBL" id="BAAAZO010000002">
    <property type="protein sequence ID" value="GAA3600583.1"/>
    <property type="molecule type" value="Genomic_DNA"/>
</dbReference>
<evidence type="ECO:0000256" key="4">
    <source>
        <dbReference type="ARBA" id="ARBA00022989"/>
    </source>
</evidence>
<feature type="transmembrane region" description="Helical" evidence="7">
    <location>
        <begin position="294"/>
        <end position="324"/>
    </location>
</feature>
<feature type="compositionally biased region" description="Polar residues" evidence="6">
    <location>
        <begin position="1"/>
        <end position="10"/>
    </location>
</feature>
<feature type="transmembrane region" description="Helical" evidence="7">
    <location>
        <begin position="26"/>
        <end position="43"/>
    </location>
</feature>
<keyword evidence="5 7" id="KW-0472">Membrane</keyword>
<keyword evidence="4 7" id="KW-1133">Transmembrane helix</keyword>
<comment type="subcellular location">
    <subcellularLocation>
        <location evidence="1">Membrane</location>
        <topology evidence="1">Multi-pass membrane protein</topology>
    </subcellularLocation>
</comment>
<comment type="caution">
    <text evidence="8">The sequence shown here is derived from an EMBL/GenBank/DDBJ whole genome shotgun (WGS) entry which is preliminary data.</text>
</comment>
<evidence type="ECO:0000256" key="5">
    <source>
        <dbReference type="ARBA" id="ARBA00023136"/>
    </source>
</evidence>
<feature type="transmembrane region" description="Helical" evidence="7">
    <location>
        <begin position="205"/>
        <end position="224"/>
    </location>
</feature>
<evidence type="ECO:0000256" key="3">
    <source>
        <dbReference type="ARBA" id="ARBA00022692"/>
    </source>
</evidence>